<name>A0A8S5NGI4_9CAUD</name>
<sequence>MKSPCKGCEYRVLGCHSTCAAYIKYSTNRKKEIESRDIRGDVFGYVKDSNNRIKRRMGKC</sequence>
<organism evidence="1">
    <name type="scientific">Podoviridae sp. ctUSJ1</name>
    <dbReference type="NCBI Taxonomy" id="2826558"/>
    <lineage>
        <taxon>Viruses</taxon>
        <taxon>Duplodnaviria</taxon>
        <taxon>Heunggongvirae</taxon>
        <taxon>Uroviricota</taxon>
        <taxon>Caudoviricetes</taxon>
    </lineage>
</organism>
<proteinExistence type="predicted"/>
<evidence type="ECO:0000313" key="1">
    <source>
        <dbReference type="EMBL" id="DAD93219.1"/>
    </source>
</evidence>
<dbReference type="EMBL" id="BK015155">
    <property type="protein sequence ID" value="DAD93219.1"/>
    <property type="molecule type" value="Genomic_DNA"/>
</dbReference>
<reference evidence="1" key="1">
    <citation type="journal article" date="2021" name="Proc. Natl. Acad. Sci. U.S.A.">
        <title>A Catalog of Tens of Thousands of Viruses from Human Metagenomes Reveals Hidden Associations with Chronic Diseases.</title>
        <authorList>
            <person name="Tisza M.J."/>
            <person name="Buck C.B."/>
        </authorList>
    </citation>
    <scope>NUCLEOTIDE SEQUENCE</scope>
    <source>
        <strain evidence="1">CtUSJ1</strain>
    </source>
</reference>
<accession>A0A8S5NGI4</accession>
<protein>
    <submittedName>
        <fullName evidence="1">Uncharacterized protein</fullName>
    </submittedName>
</protein>